<evidence type="ECO:0000313" key="5">
    <source>
        <dbReference type="RefSeq" id="XP_054845923.1"/>
    </source>
</evidence>
<evidence type="ECO:0000313" key="3">
    <source>
        <dbReference type="Proteomes" id="UP001190640"/>
    </source>
</evidence>
<feature type="domain" description="Myb/SANT-like DNA-binding" evidence="2">
    <location>
        <begin position="14"/>
        <end position="102"/>
    </location>
</feature>
<dbReference type="AlphaFoldDB" id="A0AA97JYS6"/>
<proteinExistence type="predicted"/>
<dbReference type="FunFam" id="1.10.10.60:FF:000032">
    <property type="entry name" value="Zinc finger and SCAN domain-containing 20"/>
    <property type="match status" value="1"/>
</dbReference>
<feature type="region of interest" description="Disordered" evidence="1">
    <location>
        <begin position="342"/>
        <end position="381"/>
    </location>
</feature>
<gene>
    <name evidence="4 5 6" type="primary">LOC129336674</name>
</gene>
<dbReference type="RefSeq" id="XP_054845922.1">
    <property type="nucleotide sequence ID" value="XM_054989947.1"/>
</dbReference>
<accession>A0AA97JYS6</accession>
<dbReference type="Pfam" id="PF13837">
    <property type="entry name" value="Myb_DNA-bind_4"/>
    <property type="match status" value="1"/>
</dbReference>
<name>A0AA97JYS6_EUBMA</name>
<dbReference type="RefSeq" id="XP_054845923.1">
    <property type="nucleotide sequence ID" value="XM_054989948.1"/>
</dbReference>
<dbReference type="Proteomes" id="UP001190640">
    <property type="component" value="Chromosome 10"/>
</dbReference>
<dbReference type="PANTHER" id="PTHR47595">
    <property type="entry name" value="HEAT SHOCK 70 KDA PROTEIN 14"/>
    <property type="match status" value="1"/>
</dbReference>
<dbReference type="GeneID" id="129336674"/>
<protein>
    <submittedName>
        <fullName evidence="4 5">Myb/SANT-like DNA-binding domain-containing protein 7 isoform X1</fullName>
    </submittedName>
</protein>
<dbReference type="KEGG" id="emc:129336674"/>
<keyword evidence="3" id="KW-1185">Reference proteome</keyword>
<evidence type="ECO:0000313" key="4">
    <source>
        <dbReference type="RefSeq" id="XP_054845922.1"/>
    </source>
</evidence>
<sequence>MSAQTKSVGGRGVSWRERETLDLLELWGEEKVQEALAVSHRNIDIFEKIAEQMVARGHSRTAQECRTKTKALRQEYKRVVAHNSHSGNSPVSCPFYHQLHQILRGDANIRPRRMARSLSFLTMEVDPGQSENVMEGSEEVFSNEVVTIKLEDIGSSTPSDLASSPEDHSSDLHSAPESGQFVEDHRNRESIESEECSQPPCPEGMDDRQELIPANYEPTANTTISPENGQEINVPELSPAIRLANARNRKRRVALLSEVAERMLTQCSTEEREANRRHKETLDEERRWRRELMEEERRRHNQLIEEARQDRQVFKDVMSQNMTVMLSAVQALNNLTQMIAEKQKEQQSQSQTAATLPPVQEALSSHEPHQKCPCAGRKNTR</sequence>
<dbReference type="Gene3D" id="1.10.10.60">
    <property type="entry name" value="Homeodomain-like"/>
    <property type="match status" value="1"/>
</dbReference>
<dbReference type="InterPro" id="IPR044822">
    <property type="entry name" value="Myb_DNA-bind_4"/>
</dbReference>
<organism evidence="3 4">
    <name type="scientific">Eublepharis macularius</name>
    <name type="common">Leopard gecko</name>
    <name type="synonym">Cyrtodactylus macularius</name>
    <dbReference type="NCBI Taxonomy" id="481883"/>
    <lineage>
        <taxon>Eukaryota</taxon>
        <taxon>Metazoa</taxon>
        <taxon>Chordata</taxon>
        <taxon>Craniata</taxon>
        <taxon>Vertebrata</taxon>
        <taxon>Euteleostomi</taxon>
        <taxon>Lepidosauria</taxon>
        <taxon>Squamata</taxon>
        <taxon>Bifurcata</taxon>
        <taxon>Gekkota</taxon>
        <taxon>Eublepharidae</taxon>
        <taxon>Eublepharinae</taxon>
        <taxon>Eublepharis</taxon>
    </lineage>
</organism>
<feature type="compositionally biased region" description="Basic and acidic residues" evidence="1">
    <location>
        <begin position="182"/>
        <end position="191"/>
    </location>
</feature>
<feature type="compositionally biased region" description="Low complexity" evidence="1">
    <location>
        <begin position="346"/>
        <end position="355"/>
    </location>
</feature>
<evidence type="ECO:0000259" key="2">
    <source>
        <dbReference type="Pfam" id="PF13837"/>
    </source>
</evidence>
<evidence type="ECO:0000256" key="1">
    <source>
        <dbReference type="SAM" id="MobiDB-lite"/>
    </source>
</evidence>
<feature type="region of interest" description="Disordered" evidence="1">
    <location>
        <begin position="154"/>
        <end position="204"/>
    </location>
</feature>
<dbReference type="RefSeq" id="XP_054845924.1">
    <property type="nucleotide sequence ID" value="XM_054989949.1"/>
</dbReference>
<reference evidence="4 5" key="1">
    <citation type="submission" date="2025-04" db="UniProtKB">
        <authorList>
            <consortium name="RefSeq"/>
        </authorList>
    </citation>
    <scope>IDENTIFICATION</scope>
    <source>
        <tissue evidence="4 5">Blood</tissue>
    </source>
</reference>
<evidence type="ECO:0000313" key="6">
    <source>
        <dbReference type="RefSeq" id="XP_054845924.1"/>
    </source>
</evidence>
<dbReference type="PANTHER" id="PTHR47595:SF1">
    <property type="entry name" value="MYB_SANT-LIKE DNA-BINDING DOMAIN-CONTAINING PROTEIN"/>
    <property type="match status" value="1"/>
</dbReference>